<feature type="domain" description="MYND-type" evidence="8">
    <location>
        <begin position="389"/>
        <end position="436"/>
    </location>
</feature>
<keyword evidence="3 7" id="KW-0863">Zinc-finger</keyword>
<protein>
    <recommendedName>
        <fullName evidence="8">MYND-type domain-containing protein</fullName>
    </recommendedName>
</protein>
<keyword evidence="5 6" id="KW-0040">ANK repeat</keyword>
<dbReference type="InterPro" id="IPR013289">
    <property type="entry name" value="CBFA2T1/2/3"/>
</dbReference>
<evidence type="ECO:0000259" key="8">
    <source>
        <dbReference type="PROSITE" id="PS50865"/>
    </source>
</evidence>
<dbReference type="Gene3D" id="6.10.140.2220">
    <property type="match status" value="1"/>
</dbReference>
<comment type="caution">
    <text evidence="9">The sequence shown here is derived from an EMBL/GenBank/DDBJ whole genome shotgun (WGS) entry which is preliminary data.</text>
</comment>
<keyword evidence="1" id="KW-0479">Metal-binding</keyword>
<evidence type="ECO:0000256" key="2">
    <source>
        <dbReference type="ARBA" id="ARBA00022737"/>
    </source>
</evidence>
<dbReference type="InterPro" id="IPR002893">
    <property type="entry name" value="Znf_MYND"/>
</dbReference>
<name>A0A9P5YQD5_9AGAR</name>
<keyword evidence="10" id="KW-1185">Reference proteome</keyword>
<evidence type="ECO:0000256" key="3">
    <source>
        <dbReference type="ARBA" id="ARBA00022771"/>
    </source>
</evidence>
<evidence type="ECO:0000313" key="10">
    <source>
        <dbReference type="Proteomes" id="UP000807469"/>
    </source>
</evidence>
<dbReference type="InterPro" id="IPR002110">
    <property type="entry name" value="Ankyrin_rpt"/>
</dbReference>
<evidence type="ECO:0000256" key="1">
    <source>
        <dbReference type="ARBA" id="ARBA00022723"/>
    </source>
</evidence>
<dbReference type="PANTHER" id="PTHR24171">
    <property type="entry name" value="ANKYRIN REPEAT DOMAIN-CONTAINING PROTEIN 39-RELATED"/>
    <property type="match status" value="1"/>
</dbReference>
<dbReference type="SMART" id="SM00248">
    <property type="entry name" value="ANK"/>
    <property type="match status" value="2"/>
</dbReference>
<dbReference type="EMBL" id="MU155434">
    <property type="protein sequence ID" value="KAF9473539.1"/>
    <property type="molecule type" value="Genomic_DNA"/>
</dbReference>
<dbReference type="GO" id="GO:0008270">
    <property type="term" value="F:zinc ion binding"/>
    <property type="evidence" value="ECO:0007669"/>
    <property type="project" value="UniProtKB-KW"/>
</dbReference>
<accession>A0A9P5YQD5</accession>
<organism evidence="9 10">
    <name type="scientific">Pholiota conissans</name>
    <dbReference type="NCBI Taxonomy" id="109636"/>
    <lineage>
        <taxon>Eukaryota</taxon>
        <taxon>Fungi</taxon>
        <taxon>Dikarya</taxon>
        <taxon>Basidiomycota</taxon>
        <taxon>Agaricomycotina</taxon>
        <taxon>Agaricomycetes</taxon>
        <taxon>Agaricomycetidae</taxon>
        <taxon>Agaricales</taxon>
        <taxon>Agaricineae</taxon>
        <taxon>Strophariaceae</taxon>
        <taxon>Pholiota</taxon>
    </lineage>
</organism>
<keyword evidence="2" id="KW-0677">Repeat</keyword>
<feature type="repeat" description="ANK" evidence="6">
    <location>
        <begin position="168"/>
        <end position="200"/>
    </location>
</feature>
<dbReference type="Pfam" id="PF00023">
    <property type="entry name" value="Ank"/>
    <property type="match status" value="1"/>
</dbReference>
<dbReference type="InterPro" id="IPR036770">
    <property type="entry name" value="Ankyrin_rpt-contain_sf"/>
</dbReference>
<dbReference type="PROSITE" id="PS50088">
    <property type="entry name" value="ANK_REPEAT"/>
    <property type="match status" value="1"/>
</dbReference>
<dbReference type="Proteomes" id="UP000807469">
    <property type="component" value="Unassembled WGS sequence"/>
</dbReference>
<evidence type="ECO:0000256" key="6">
    <source>
        <dbReference type="PROSITE-ProRule" id="PRU00023"/>
    </source>
</evidence>
<dbReference type="PROSITE" id="PS50865">
    <property type="entry name" value="ZF_MYND_2"/>
    <property type="match status" value="1"/>
</dbReference>
<evidence type="ECO:0000256" key="5">
    <source>
        <dbReference type="ARBA" id="ARBA00023043"/>
    </source>
</evidence>
<reference evidence="9" key="1">
    <citation type="submission" date="2020-11" db="EMBL/GenBank/DDBJ databases">
        <authorList>
            <consortium name="DOE Joint Genome Institute"/>
            <person name="Ahrendt S."/>
            <person name="Riley R."/>
            <person name="Andreopoulos W."/>
            <person name="Labutti K."/>
            <person name="Pangilinan J."/>
            <person name="Ruiz-Duenas F.J."/>
            <person name="Barrasa J.M."/>
            <person name="Sanchez-Garcia M."/>
            <person name="Camarero S."/>
            <person name="Miyauchi S."/>
            <person name="Serrano A."/>
            <person name="Linde D."/>
            <person name="Babiker R."/>
            <person name="Drula E."/>
            <person name="Ayuso-Fernandez I."/>
            <person name="Pacheco R."/>
            <person name="Padilla G."/>
            <person name="Ferreira P."/>
            <person name="Barriuso J."/>
            <person name="Kellner H."/>
            <person name="Castanera R."/>
            <person name="Alfaro M."/>
            <person name="Ramirez L."/>
            <person name="Pisabarro A.G."/>
            <person name="Kuo A."/>
            <person name="Tritt A."/>
            <person name="Lipzen A."/>
            <person name="He G."/>
            <person name="Yan M."/>
            <person name="Ng V."/>
            <person name="Cullen D."/>
            <person name="Martin F."/>
            <person name="Rosso M.-N."/>
            <person name="Henrissat B."/>
            <person name="Hibbett D."/>
            <person name="Martinez A.T."/>
            <person name="Grigoriev I.V."/>
        </authorList>
    </citation>
    <scope>NUCLEOTIDE SEQUENCE</scope>
    <source>
        <strain evidence="9">CIRM-BRFM 674</strain>
    </source>
</reference>
<dbReference type="SUPFAM" id="SSF144232">
    <property type="entry name" value="HIT/MYND zinc finger-like"/>
    <property type="match status" value="1"/>
</dbReference>
<dbReference type="OrthoDB" id="432970at2759"/>
<dbReference type="GO" id="GO:0003714">
    <property type="term" value="F:transcription corepressor activity"/>
    <property type="evidence" value="ECO:0007669"/>
    <property type="project" value="InterPro"/>
</dbReference>
<evidence type="ECO:0000256" key="4">
    <source>
        <dbReference type="ARBA" id="ARBA00022833"/>
    </source>
</evidence>
<proteinExistence type="predicted"/>
<sequence>MAKASSEKLSNPLLPSDFIKSVEAEPMMKGFKSHVFTAEAHRLRLGMRNWSKPMSPNGFINLPNGARGFSESSKRTGVHFYAMEGDVLAVCELLRCGANPDQEDIDGITPVYVALSDMFNFFIPGVVVGHPDSRRPYTPVERERNLLRCRRIVQILVEQHADVNRIIDYASSLHLACAMKDWDIITLLLEHGARMTISEVFINKALTPDEKIRLSALVKLKSLPGNKARPPRVCPCWSGKTLDECHATAQPYPPSFMCICGSEKLYEKCCVRKAPVFEKWDDEHGRIVHYFGNDVPPVSDDAKRLDENRAIATSLMIRDSIDPAFAYALSRNIYQPMPYGRNFSRSIQEARQKTWNDHVDAYIREGKDKRSVFDIERAAKISVWAGALIRICEGEAFSKVEKKDIDALKSCAKCHIAVYCSRDCQRSDWSTHKRICGKSEQQPQVLPSQVSMREFRKEMVRKLKIVAKDDHLEIDVGKFEL</sequence>
<evidence type="ECO:0000313" key="9">
    <source>
        <dbReference type="EMBL" id="KAF9473539.1"/>
    </source>
</evidence>
<dbReference type="Pfam" id="PF01753">
    <property type="entry name" value="zf-MYND"/>
    <property type="match status" value="1"/>
</dbReference>
<dbReference type="PRINTS" id="PR01875">
    <property type="entry name" value="ETOFAMILY"/>
</dbReference>
<dbReference type="Gene3D" id="1.25.40.20">
    <property type="entry name" value="Ankyrin repeat-containing domain"/>
    <property type="match status" value="1"/>
</dbReference>
<dbReference type="AlphaFoldDB" id="A0A9P5YQD5"/>
<evidence type="ECO:0000256" key="7">
    <source>
        <dbReference type="PROSITE-ProRule" id="PRU00134"/>
    </source>
</evidence>
<keyword evidence="4" id="KW-0862">Zinc</keyword>
<dbReference type="SUPFAM" id="SSF48403">
    <property type="entry name" value="Ankyrin repeat"/>
    <property type="match status" value="1"/>
</dbReference>
<gene>
    <name evidence="9" type="ORF">BDN70DRAFT_867279</name>
</gene>